<feature type="chain" id="PRO_5035873931" description="Fibronectin type-III domain-containing protein" evidence="2">
    <location>
        <begin position="36"/>
        <end position="1537"/>
    </location>
</feature>
<dbReference type="OrthoDB" id="6381660at2759"/>
<dbReference type="PANTHER" id="PTHR46957">
    <property type="entry name" value="CYTOKINE RECEPTOR"/>
    <property type="match status" value="1"/>
</dbReference>
<dbReference type="SUPFAM" id="SSF49265">
    <property type="entry name" value="Fibronectin type III"/>
    <property type="match status" value="5"/>
</dbReference>
<dbReference type="Proteomes" id="UP000007819">
    <property type="component" value="Chromosome X"/>
</dbReference>
<evidence type="ECO:0000256" key="2">
    <source>
        <dbReference type="SAM" id="SignalP"/>
    </source>
</evidence>
<dbReference type="InterPro" id="IPR036116">
    <property type="entry name" value="FN3_sf"/>
</dbReference>
<dbReference type="Gene3D" id="2.60.40.10">
    <property type="entry name" value="Immunoglobulins"/>
    <property type="match status" value="6"/>
</dbReference>
<dbReference type="SMART" id="SM00060">
    <property type="entry name" value="FN3"/>
    <property type="match status" value="6"/>
</dbReference>
<dbReference type="InterPro" id="IPR013783">
    <property type="entry name" value="Ig-like_fold"/>
</dbReference>
<feature type="compositionally biased region" description="Pro residues" evidence="1">
    <location>
        <begin position="1460"/>
        <end position="1470"/>
    </location>
</feature>
<name>A0A8R2NJ64_ACYPI</name>
<keyword evidence="5" id="KW-1185">Reference proteome</keyword>
<dbReference type="Pfam" id="PF00041">
    <property type="entry name" value="fn3"/>
    <property type="match status" value="2"/>
</dbReference>
<dbReference type="PROSITE" id="PS50853">
    <property type="entry name" value="FN3"/>
    <property type="match status" value="2"/>
</dbReference>
<dbReference type="RefSeq" id="XP_029341036.1">
    <property type="nucleotide sequence ID" value="XM_029485176.1"/>
</dbReference>
<feature type="region of interest" description="Disordered" evidence="1">
    <location>
        <begin position="1111"/>
        <end position="1194"/>
    </location>
</feature>
<proteinExistence type="predicted"/>
<accession>A0A8R2NJ64</accession>
<evidence type="ECO:0000313" key="4">
    <source>
        <dbReference type="EnsemblMetazoa" id="XP_029341036.1"/>
    </source>
</evidence>
<dbReference type="CDD" id="cd00063">
    <property type="entry name" value="FN3"/>
    <property type="match status" value="3"/>
</dbReference>
<dbReference type="KEGG" id="api:100163919"/>
<evidence type="ECO:0000313" key="5">
    <source>
        <dbReference type="Proteomes" id="UP000007819"/>
    </source>
</evidence>
<feature type="domain" description="Fibronectin type-III" evidence="3">
    <location>
        <begin position="778"/>
        <end position="885"/>
    </location>
</feature>
<keyword evidence="2" id="KW-0732">Signal</keyword>
<feature type="signal peptide" evidence="2">
    <location>
        <begin position="1"/>
        <end position="35"/>
    </location>
</feature>
<reference evidence="5" key="1">
    <citation type="submission" date="2010-06" db="EMBL/GenBank/DDBJ databases">
        <authorList>
            <person name="Jiang H."/>
            <person name="Abraham K."/>
            <person name="Ali S."/>
            <person name="Alsbrooks S.L."/>
            <person name="Anim B.N."/>
            <person name="Anosike U.S."/>
            <person name="Attaway T."/>
            <person name="Bandaranaike D.P."/>
            <person name="Battles P.K."/>
            <person name="Bell S.N."/>
            <person name="Bell A.V."/>
            <person name="Beltran B."/>
            <person name="Bickham C."/>
            <person name="Bustamante Y."/>
            <person name="Caleb T."/>
            <person name="Canada A."/>
            <person name="Cardenas V."/>
            <person name="Carter K."/>
            <person name="Chacko J."/>
            <person name="Chandrabose M.N."/>
            <person name="Chavez D."/>
            <person name="Chavez A."/>
            <person name="Chen L."/>
            <person name="Chu H.-S."/>
            <person name="Claassen K.J."/>
            <person name="Cockrell R."/>
            <person name="Collins M."/>
            <person name="Cooper J.A."/>
            <person name="Cree A."/>
            <person name="Curry S.M."/>
            <person name="Da Y."/>
            <person name="Dao M.D."/>
            <person name="Das B."/>
            <person name="Davila M.-L."/>
            <person name="Davy-Carroll L."/>
            <person name="Denson S."/>
            <person name="Dinh H."/>
            <person name="Ebong V.E."/>
            <person name="Edwards J.R."/>
            <person name="Egan A."/>
            <person name="El-Daye J."/>
            <person name="Escobedo L."/>
            <person name="Fernandez S."/>
            <person name="Fernando P.R."/>
            <person name="Flagg N."/>
            <person name="Forbes L.D."/>
            <person name="Fowler R.G."/>
            <person name="Fu Q."/>
            <person name="Gabisi R.A."/>
            <person name="Ganer J."/>
            <person name="Garbino Pronczuk A."/>
            <person name="Garcia R.M."/>
            <person name="Garner T."/>
            <person name="Garrett T.E."/>
            <person name="Gonzalez D.A."/>
            <person name="Hamid H."/>
            <person name="Hawkins E.S."/>
            <person name="Hirani K."/>
            <person name="Hogues M.E."/>
            <person name="Hollins B."/>
            <person name="Hsiao C.-H."/>
            <person name="Jabil R."/>
            <person name="James M.L."/>
            <person name="Jhangiani S.N."/>
            <person name="Johnson B."/>
            <person name="Johnson Q."/>
            <person name="Joshi V."/>
            <person name="Kalu J.B."/>
            <person name="Kam C."/>
            <person name="Kashfia A."/>
            <person name="Keebler J."/>
            <person name="Kisamo H."/>
            <person name="Kovar C.L."/>
            <person name="Lago L.A."/>
            <person name="Lai C.-Y."/>
            <person name="Laidlaw J."/>
            <person name="Lara F."/>
            <person name="Le T.-K."/>
            <person name="Lee S.L."/>
            <person name="Legall F.H."/>
            <person name="Lemon S.J."/>
            <person name="Lewis L.R."/>
            <person name="Li B."/>
            <person name="Liu Y."/>
            <person name="Liu Y.-S."/>
            <person name="Lopez J."/>
            <person name="Lozado R.J."/>
            <person name="Lu J."/>
            <person name="Madu R.C."/>
            <person name="Maheshwari M."/>
            <person name="Maheshwari R."/>
            <person name="Malloy K."/>
            <person name="Martinez E."/>
            <person name="Mathew T."/>
            <person name="Mercado I.C."/>
            <person name="Mercado C."/>
            <person name="Meyer B."/>
            <person name="Montgomery K."/>
            <person name="Morgan M.B."/>
            <person name="Munidasa M."/>
            <person name="Nazareth L.V."/>
            <person name="Nelson J."/>
            <person name="Ng B.M."/>
            <person name="Nguyen N.B."/>
            <person name="Nguyen P.Q."/>
            <person name="Nguyen T."/>
            <person name="Obregon M."/>
            <person name="Okwuonu G.O."/>
            <person name="Onwere C.G."/>
            <person name="Orozco G."/>
            <person name="Parra A."/>
            <person name="Patel S."/>
            <person name="Patil S."/>
            <person name="Perez A."/>
            <person name="Perez Y."/>
            <person name="Pham C."/>
            <person name="Primus E.L."/>
            <person name="Pu L.-L."/>
            <person name="Puazo M."/>
            <person name="Qin X."/>
            <person name="Quiroz J.B."/>
            <person name="Reese J."/>
            <person name="Richards S."/>
            <person name="Rives C.M."/>
            <person name="Robberts R."/>
            <person name="Ruiz S.J."/>
            <person name="Ruiz M.J."/>
            <person name="Santibanez J."/>
            <person name="Schneider B.W."/>
            <person name="Sisson I."/>
            <person name="Smith M."/>
            <person name="Sodergren E."/>
            <person name="Song X.-Z."/>
            <person name="Song B.B."/>
            <person name="Summersgill H."/>
            <person name="Thelus R."/>
            <person name="Thornton R.D."/>
            <person name="Trejos Z.Y."/>
            <person name="Usmani K."/>
            <person name="Vattathil S."/>
            <person name="Villasana D."/>
            <person name="Walker D.L."/>
            <person name="Wang S."/>
            <person name="Wang K."/>
            <person name="White C.S."/>
            <person name="Williams A.C."/>
            <person name="Williamson J."/>
            <person name="Wilson K."/>
            <person name="Woghiren I.O."/>
            <person name="Woodworth J.R."/>
            <person name="Worley K.C."/>
            <person name="Wright R.A."/>
            <person name="Wu W."/>
            <person name="Young L."/>
            <person name="Zhang L."/>
            <person name="Zhang J."/>
            <person name="Zhu Y."/>
            <person name="Muzny D.M."/>
            <person name="Weinstock G."/>
            <person name="Gibbs R.A."/>
        </authorList>
    </citation>
    <scope>NUCLEOTIDE SEQUENCE [LARGE SCALE GENOMIC DNA]</scope>
    <source>
        <strain evidence="5">LSR1</strain>
    </source>
</reference>
<feature type="compositionally biased region" description="Basic and acidic residues" evidence="1">
    <location>
        <begin position="1366"/>
        <end position="1375"/>
    </location>
</feature>
<sequence length="1537" mass="170380">MGEQYIRSHRHSWWPPRPPWITLMSVSLLVNLANTSITCGPGFKSAGVTVPRGDIVIEYGSGTPLEITCVLDPDNENVQHLFRNDTNDGGEAKTPSQRILFYKNAERVSRQYMTIINATAAQLRISNPPAGRDTYYCVLLLDDQLGLNHSYDNMSTAQLLSTSSSDSSTFPTPPPTSLETSGPPSLVSQTSEVGVCLNSVAVGYKPAPITNFSCISDNWVSLTCNWTKPENPIKTSYKLFFRLPGRAGGRTIINCPKDSDSRENTCYWDFSTTPIYRQPYEYYYFTLLGDNVLGNSTTPIRFHHYANVIPASPINITVVDKTQSSAMIRWSVGTMTAFPRELIHKIEYKSQWDSNPEHWHSVNVSDVCNSSSTSNQTNSYSNCRERDTDYYYFNVTDLKYPFTHYDFRIYVRSSVARGEDKWSPPGCITLKTKPSIPRRPPRTDVGSFECVTSPVDKSKRDVFIYWQNIEDNEKCGDSFEYLAYYTSTTTDNKTIIHRSNETYKNYAKFEGLSTDIGYNFTVYSSNKEGLSTDYSTIFVPNESDKLEEPLSFTKMAFDERGVFELSWKNASSQKLLAADQVNDYTIFWCENDKDRPYQCNGYMNWMHIPSSESCYNITVSDHMKIYQFAISANSQSALKTGVISLYQPTSISSGMVWASCTVLHNKIVGKIKNVWVNMISSTSMELRWKLDCSDRIGAVLGFRIFYCPVVSINNSACKEPMLNKTVSGEMAQDSRGIASITDLKSYTTYMVTIALITKHGEGLHSDPLLNTTLEGAPDIQNLIINVTKLTNTTVSLQWSPPKFTNGVVRYYHIHYYLDDIIQQQDLIDSFDEQQVINEQRRITVHDTKCRLDHLESYRSYTITITACTTVCSERSLPIKVRTAVGLPGRVSQPNLFYENSTRIAVSWPKPAKPAGPVDYYELIVAHHSGPTNSQTTNSGSSSPTALASTLIQENPNNFLYHSNSNVFRVPVPDCNNEQDKGQQTFSFAVRAVNNNPLDPHMPYYGQWSVPGSVSCVLPGLPLALHLVIWSCLFIVLSTVSTYWGNRLWRKYKIMHNVEVVLPPTLNINFKFDHYNNFGENVLEPGQQYYVEDGHIIYENAPADVDATTITFHNGNSNASSGSNRRQNSSANASSSERLPSSRWSPATASTTITVADDDDSSSSKHQLIMPSSLPKTKSESLSDGNSVKSHEDEVLEVVPPTEPVLPFFSLPPTPTITTAATTGNTMVELRGSIIRSGNGYQSTSNGYQSSGNNGYQSAGGNGYQSTSGNGYQSTGNNGYQSSGNGYQTNGNGYQSSNICQSVAKNRFVGDSRGDGVVAPAAVISCFVGDQRQSNDKNLRRCGGGNPSPAADVAREFLFPAAETVTDETRSHHEQESELLPYRIDDRIEQQSQRLPQKNRHDGYCGKQMMIAAAAVSGVPNDLGPVNGGRETTPSQQQQLPLPPLPSTPPYHQQQPKRLQSPPPPPPPPSPAQQLPSTTTLLASSTAYVMLDMVTAAAEKKRLLHMGGGRIDFGKPVVVIQQPAVSVDAGRGTSSAHI</sequence>
<feature type="domain" description="Fibronectin type-III" evidence="3">
    <location>
        <begin position="670"/>
        <end position="775"/>
    </location>
</feature>
<feature type="compositionally biased region" description="Low complexity" evidence="1">
    <location>
        <begin position="1272"/>
        <end position="1288"/>
    </location>
</feature>
<feature type="region of interest" description="Disordered" evidence="1">
    <location>
        <begin position="162"/>
        <end position="186"/>
    </location>
</feature>
<dbReference type="PANTHER" id="PTHR46957:SF3">
    <property type="entry name" value="CYTOKINE RECEPTOR"/>
    <property type="match status" value="1"/>
</dbReference>
<feature type="compositionally biased region" description="Polar residues" evidence="1">
    <location>
        <begin position="1173"/>
        <end position="1187"/>
    </location>
</feature>
<dbReference type="EnsemblMetazoa" id="XM_029485176.1">
    <property type="protein sequence ID" value="XP_029341036.1"/>
    <property type="gene ID" value="LOC100163919"/>
</dbReference>
<dbReference type="GeneID" id="100163919"/>
<feature type="compositionally biased region" description="Low complexity" evidence="1">
    <location>
        <begin position="177"/>
        <end position="186"/>
    </location>
</feature>
<dbReference type="InterPro" id="IPR003961">
    <property type="entry name" value="FN3_dom"/>
</dbReference>
<feature type="compositionally biased region" description="Polar residues" evidence="1">
    <location>
        <begin position="1238"/>
        <end position="1256"/>
    </location>
</feature>
<dbReference type="GO" id="GO:0016020">
    <property type="term" value="C:membrane"/>
    <property type="evidence" value="ECO:0007669"/>
    <property type="project" value="UniProtKB-SubCell"/>
</dbReference>
<feature type="region of interest" description="Disordered" evidence="1">
    <location>
        <begin position="1363"/>
        <end position="1383"/>
    </location>
</feature>
<dbReference type="InterPro" id="IPR050713">
    <property type="entry name" value="RTP_Phos/Ushers"/>
</dbReference>
<protein>
    <recommendedName>
        <fullName evidence="3">Fibronectin type-III domain-containing protein</fullName>
    </recommendedName>
</protein>
<evidence type="ECO:0000259" key="3">
    <source>
        <dbReference type="PROSITE" id="PS50853"/>
    </source>
</evidence>
<feature type="region of interest" description="Disordered" evidence="1">
    <location>
        <begin position="1420"/>
        <end position="1476"/>
    </location>
</feature>
<feature type="region of interest" description="Disordered" evidence="1">
    <location>
        <begin position="1238"/>
        <end position="1288"/>
    </location>
</feature>
<evidence type="ECO:0000256" key="1">
    <source>
        <dbReference type="SAM" id="MobiDB-lite"/>
    </source>
</evidence>
<feature type="compositionally biased region" description="Low complexity" evidence="1">
    <location>
        <begin position="1115"/>
        <end position="1144"/>
    </location>
</feature>
<reference evidence="4" key="2">
    <citation type="submission" date="2022-06" db="UniProtKB">
        <authorList>
            <consortium name="EnsemblMetazoa"/>
        </authorList>
    </citation>
    <scope>IDENTIFICATION</scope>
</reference>
<organism evidence="4 5">
    <name type="scientific">Acyrthosiphon pisum</name>
    <name type="common">Pea aphid</name>
    <dbReference type="NCBI Taxonomy" id="7029"/>
    <lineage>
        <taxon>Eukaryota</taxon>
        <taxon>Metazoa</taxon>
        <taxon>Ecdysozoa</taxon>
        <taxon>Arthropoda</taxon>
        <taxon>Hexapoda</taxon>
        <taxon>Insecta</taxon>
        <taxon>Pterygota</taxon>
        <taxon>Neoptera</taxon>
        <taxon>Paraneoptera</taxon>
        <taxon>Hemiptera</taxon>
        <taxon>Sternorrhyncha</taxon>
        <taxon>Aphidomorpha</taxon>
        <taxon>Aphidoidea</taxon>
        <taxon>Aphididae</taxon>
        <taxon>Macrosiphini</taxon>
        <taxon>Acyrthosiphon</taxon>
    </lineage>
</organism>